<dbReference type="Gene3D" id="3.90.1150.10">
    <property type="entry name" value="Aspartate Aminotransferase, domain 1"/>
    <property type="match status" value="1"/>
</dbReference>
<name>A0A833N3V9_9BACT</name>
<dbReference type="RefSeq" id="WP_152213553.1">
    <property type="nucleotide sequence ID" value="NZ_WFLN01000008.1"/>
</dbReference>
<dbReference type="SUPFAM" id="SSF53383">
    <property type="entry name" value="PLP-dependent transferases"/>
    <property type="match status" value="1"/>
</dbReference>
<dbReference type="GO" id="GO:0016831">
    <property type="term" value="F:carboxy-lyase activity"/>
    <property type="evidence" value="ECO:0007669"/>
    <property type="project" value="UniProtKB-KW"/>
</dbReference>
<dbReference type="InterPro" id="IPR010977">
    <property type="entry name" value="Aromatic_deC"/>
</dbReference>
<dbReference type="InterPro" id="IPR015422">
    <property type="entry name" value="PyrdxlP-dep_Trfase_small"/>
</dbReference>
<dbReference type="GO" id="GO:0008483">
    <property type="term" value="F:transaminase activity"/>
    <property type="evidence" value="ECO:0007669"/>
    <property type="project" value="UniProtKB-KW"/>
</dbReference>
<keyword evidence="9" id="KW-1185">Reference proteome</keyword>
<dbReference type="GO" id="GO:0030170">
    <property type="term" value="F:pyridoxal phosphate binding"/>
    <property type="evidence" value="ECO:0007669"/>
    <property type="project" value="InterPro"/>
</dbReference>
<sequence length="458" mass="52302">MKNDFNESIKIVSDWITTYRKDIEKYSVLSDVQFGDILKKLPEIAEEQAEPFQNIWEDFNSIIMPGITHWQHPKFFGYFPSNSSPPSILAEMIVASLGVQGMSWITSPSATELEIRVMEWLRNLLGFSNQFSGVIQDSASSSTLIAMIVAREKITDFISNKKGLSNEKLVAYCSSEAHSSLDKAAKIIGIGSDNLRKISVNENQEMNIEELIHTIEEDLKKGMKPFFLNGTFGTTGSNAIDPLNKISQISKKYGLWFHVDAAYAGSALILPELRHLANGINEADSIVVNPHKWLFTTFDCSAFFIRNKDALINTFSILPEYLKTNDTKEVINYRDWGMGLGRRFRSLKLWFVIRWYGKQGLQNLIRSHIDMGKKFESFVKNDDRFEVVAQRHFNHVCFRLKGSNEENTKLLNKINKSGKMFLTHTKLNGKIVLRIVLAQTSLKEEHVIESWNEILDML</sequence>
<evidence type="ECO:0000256" key="3">
    <source>
        <dbReference type="ARBA" id="ARBA00022793"/>
    </source>
</evidence>
<dbReference type="AlphaFoldDB" id="A0A833N3V9"/>
<dbReference type="InterPro" id="IPR015421">
    <property type="entry name" value="PyrdxlP-dep_Trfase_major"/>
</dbReference>
<evidence type="ECO:0000256" key="6">
    <source>
        <dbReference type="PIRSR" id="PIRSR602129-50"/>
    </source>
</evidence>
<evidence type="ECO:0000256" key="7">
    <source>
        <dbReference type="RuleBase" id="RU000382"/>
    </source>
</evidence>
<dbReference type="PRINTS" id="PR00800">
    <property type="entry name" value="YHDCRBOXLASE"/>
</dbReference>
<keyword evidence="5 7" id="KW-0456">Lyase</keyword>
<accession>A0A833N3V9</accession>
<keyword evidence="8" id="KW-0032">Aminotransferase</keyword>
<dbReference type="InterPro" id="IPR002129">
    <property type="entry name" value="PyrdxlP-dep_de-COase"/>
</dbReference>
<gene>
    <name evidence="8" type="ORF">GCL57_11800</name>
</gene>
<dbReference type="Gene3D" id="3.40.640.10">
    <property type="entry name" value="Type I PLP-dependent aspartate aminotransferase-like (Major domain)"/>
    <property type="match status" value="1"/>
</dbReference>
<evidence type="ECO:0000256" key="1">
    <source>
        <dbReference type="ARBA" id="ARBA00001933"/>
    </source>
</evidence>
<dbReference type="Proteomes" id="UP000442694">
    <property type="component" value="Unassembled WGS sequence"/>
</dbReference>
<comment type="similarity">
    <text evidence="2 7">Belongs to the group II decarboxylase family.</text>
</comment>
<evidence type="ECO:0000256" key="5">
    <source>
        <dbReference type="ARBA" id="ARBA00023239"/>
    </source>
</evidence>
<dbReference type="PROSITE" id="PS00392">
    <property type="entry name" value="DDC_GAD_HDC_YDC"/>
    <property type="match status" value="1"/>
</dbReference>
<evidence type="ECO:0000313" key="8">
    <source>
        <dbReference type="EMBL" id="KAB8029212.1"/>
    </source>
</evidence>
<keyword evidence="8" id="KW-0808">Transferase</keyword>
<evidence type="ECO:0000256" key="2">
    <source>
        <dbReference type="ARBA" id="ARBA00009533"/>
    </source>
</evidence>
<dbReference type="CDD" id="cd06450">
    <property type="entry name" value="DOPA_deC_like"/>
    <property type="match status" value="1"/>
</dbReference>
<dbReference type="PANTHER" id="PTHR11999">
    <property type="entry name" value="GROUP II PYRIDOXAL-5-PHOSPHATE DECARBOXYLASE"/>
    <property type="match status" value="1"/>
</dbReference>
<dbReference type="Pfam" id="PF00282">
    <property type="entry name" value="Pyridoxal_deC"/>
    <property type="match status" value="1"/>
</dbReference>
<evidence type="ECO:0000313" key="9">
    <source>
        <dbReference type="Proteomes" id="UP000442694"/>
    </source>
</evidence>
<protein>
    <submittedName>
        <fullName evidence="8">Aspartate aminotransferase family protein</fullName>
    </submittedName>
</protein>
<proteinExistence type="inferred from homology"/>
<dbReference type="GO" id="GO:0019752">
    <property type="term" value="P:carboxylic acid metabolic process"/>
    <property type="evidence" value="ECO:0007669"/>
    <property type="project" value="InterPro"/>
</dbReference>
<comment type="cofactor">
    <cofactor evidence="1 6 7">
        <name>pyridoxal 5'-phosphate</name>
        <dbReference type="ChEBI" id="CHEBI:597326"/>
    </cofactor>
</comment>
<keyword evidence="4 6" id="KW-0663">Pyridoxal phosphate</keyword>
<dbReference type="PANTHER" id="PTHR11999:SF70">
    <property type="entry name" value="MIP05841P"/>
    <property type="match status" value="1"/>
</dbReference>
<dbReference type="EMBL" id="WFLN01000008">
    <property type="protein sequence ID" value="KAB8029212.1"/>
    <property type="molecule type" value="Genomic_DNA"/>
</dbReference>
<dbReference type="Gene3D" id="1.20.1340.10">
    <property type="entry name" value="dopa decarboxylase, N-terminal domain"/>
    <property type="match status" value="1"/>
</dbReference>
<comment type="caution">
    <text evidence="8">The sequence shown here is derived from an EMBL/GenBank/DDBJ whole genome shotgun (WGS) entry which is preliminary data.</text>
</comment>
<dbReference type="InterPro" id="IPR015424">
    <property type="entry name" value="PyrdxlP-dep_Trfase"/>
</dbReference>
<dbReference type="InterPro" id="IPR021115">
    <property type="entry name" value="Pyridoxal-P_BS"/>
</dbReference>
<dbReference type="GO" id="GO:0006520">
    <property type="term" value="P:amino acid metabolic process"/>
    <property type="evidence" value="ECO:0007669"/>
    <property type="project" value="InterPro"/>
</dbReference>
<feature type="modified residue" description="N6-(pyridoxal phosphate)lysine" evidence="6">
    <location>
        <position position="292"/>
    </location>
</feature>
<dbReference type="GO" id="GO:0005737">
    <property type="term" value="C:cytoplasm"/>
    <property type="evidence" value="ECO:0007669"/>
    <property type="project" value="TreeGrafter"/>
</dbReference>
<keyword evidence="3" id="KW-0210">Decarboxylase</keyword>
<organism evidence="8 9">
    <name type="scientific">Fluviispira multicolorata</name>
    <dbReference type="NCBI Taxonomy" id="2654512"/>
    <lineage>
        <taxon>Bacteria</taxon>
        <taxon>Pseudomonadati</taxon>
        <taxon>Bdellovibrionota</taxon>
        <taxon>Oligoflexia</taxon>
        <taxon>Silvanigrellales</taxon>
        <taxon>Silvanigrellaceae</taxon>
        <taxon>Fluviispira</taxon>
    </lineage>
</organism>
<evidence type="ECO:0000256" key="4">
    <source>
        <dbReference type="ARBA" id="ARBA00022898"/>
    </source>
</evidence>
<reference evidence="8 9" key="1">
    <citation type="submission" date="2019-10" db="EMBL/GenBank/DDBJ databases">
        <title>New genus of Silvanigrellaceae.</title>
        <authorList>
            <person name="Pitt A."/>
            <person name="Hahn M.W."/>
        </authorList>
    </citation>
    <scope>NUCLEOTIDE SEQUENCE [LARGE SCALE GENOMIC DNA]</scope>
    <source>
        <strain evidence="8 9">33A1-SZDP</strain>
    </source>
</reference>